<dbReference type="Gramene" id="rna45909">
    <property type="protein sequence ID" value="RHN39835.1"/>
    <property type="gene ID" value="gene45909"/>
</dbReference>
<dbReference type="EMBL" id="PSQE01000008">
    <property type="protein sequence ID" value="RHN39835.1"/>
    <property type="molecule type" value="Genomic_DNA"/>
</dbReference>
<proteinExistence type="predicted"/>
<evidence type="ECO:0000313" key="3">
    <source>
        <dbReference type="Proteomes" id="UP000265566"/>
    </source>
</evidence>
<dbReference type="Proteomes" id="UP000265566">
    <property type="component" value="Chromosome 8"/>
</dbReference>
<accession>A0A396GMD2</accession>
<feature type="transmembrane region" description="Helical" evidence="1">
    <location>
        <begin position="66"/>
        <end position="86"/>
    </location>
</feature>
<name>A0A396GMD2_MEDTR</name>
<comment type="caution">
    <text evidence="2">The sequence shown here is derived from an EMBL/GenBank/DDBJ whole genome shotgun (WGS) entry which is preliminary data.</text>
</comment>
<reference evidence="3" key="1">
    <citation type="journal article" date="2018" name="Nat. Plants">
        <title>Whole-genome landscape of Medicago truncatula symbiotic genes.</title>
        <authorList>
            <person name="Pecrix Y."/>
            <person name="Staton S.E."/>
            <person name="Sallet E."/>
            <person name="Lelandais-Briere C."/>
            <person name="Moreau S."/>
            <person name="Carrere S."/>
            <person name="Blein T."/>
            <person name="Jardinaud M.F."/>
            <person name="Latrasse D."/>
            <person name="Zouine M."/>
            <person name="Zahm M."/>
            <person name="Kreplak J."/>
            <person name="Mayjonade B."/>
            <person name="Satge C."/>
            <person name="Perez M."/>
            <person name="Cauet S."/>
            <person name="Marande W."/>
            <person name="Chantry-Darmon C."/>
            <person name="Lopez-Roques C."/>
            <person name="Bouchez O."/>
            <person name="Berard A."/>
            <person name="Debelle F."/>
            <person name="Munos S."/>
            <person name="Bendahmane A."/>
            <person name="Berges H."/>
            <person name="Niebel A."/>
            <person name="Buitink J."/>
            <person name="Frugier F."/>
            <person name="Benhamed M."/>
            <person name="Crespi M."/>
            <person name="Gouzy J."/>
            <person name="Gamas P."/>
        </authorList>
    </citation>
    <scope>NUCLEOTIDE SEQUENCE [LARGE SCALE GENOMIC DNA]</scope>
    <source>
        <strain evidence="3">cv. Jemalong A17</strain>
    </source>
</reference>
<gene>
    <name evidence="2" type="ORF">MtrunA17_Chr8g0348241</name>
</gene>
<dbReference type="AlphaFoldDB" id="A0A396GMD2"/>
<evidence type="ECO:0008006" key="4">
    <source>
        <dbReference type="Google" id="ProtNLM"/>
    </source>
</evidence>
<sequence length="120" mass="13986">MKRILLVMKRIRLVVKILKLLLQNLRVPPLRKIASFSVVSVIQFPLLFLHRGLLRFSQRLMDLPSKFLAFSSIHVVAMIATLCLLLRKKTRIDIVLIRCFTPLLNLQNRTIENLISPFLK</sequence>
<evidence type="ECO:0000256" key="1">
    <source>
        <dbReference type="SAM" id="Phobius"/>
    </source>
</evidence>
<organism evidence="2 3">
    <name type="scientific">Medicago truncatula</name>
    <name type="common">Barrel medic</name>
    <name type="synonym">Medicago tribuloides</name>
    <dbReference type="NCBI Taxonomy" id="3880"/>
    <lineage>
        <taxon>Eukaryota</taxon>
        <taxon>Viridiplantae</taxon>
        <taxon>Streptophyta</taxon>
        <taxon>Embryophyta</taxon>
        <taxon>Tracheophyta</taxon>
        <taxon>Spermatophyta</taxon>
        <taxon>Magnoliopsida</taxon>
        <taxon>eudicotyledons</taxon>
        <taxon>Gunneridae</taxon>
        <taxon>Pentapetalae</taxon>
        <taxon>rosids</taxon>
        <taxon>fabids</taxon>
        <taxon>Fabales</taxon>
        <taxon>Fabaceae</taxon>
        <taxon>Papilionoideae</taxon>
        <taxon>50 kb inversion clade</taxon>
        <taxon>NPAAA clade</taxon>
        <taxon>Hologalegina</taxon>
        <taxon>IRL clade</taxon>
        <taxon>Trifolieae</taxon>
        <taxon>Medicago</taxon>
    </lineage>
</organism>
<keyword evidence="1" id="KW-0812">Transmembrane</keyword>
<keyword evidence="1" id="KW-1133">Transmembrane helix</keyword>
<keyword evidence="1" id="KW-0472">Membrane</keyword>
<evidence type="ECO:0000313" key="2">
    <source>
        <dbReference type="EMBL" id="RHN39835.1"/>
    </source>
</evidence>
<feature type="transmembrane region" description="Helical" evidence="1">
    <location>
        <begin position="33"/>
        <end position="54"/>
    </location>
</feature>
<protein>
    <recommendedName>
        <fullName evidence="4">Transmembrane protein</fullName>
    </recommendedName>
</protein>